<feature type="region of interest" description="Disordered" evidence="1">
    <location>
        <begin position="596"/>
        <end position="625"/>
    </location>
</feature>
<feature type="region of interest" description="Disordered" evidence="1">
    <location>
        <begin position="546"/>
        <end position="567"/>
    </location>
</feature>
<protein>
    <recommendedName>
        <fullName evidence="4">Myb-like domain-containing protein</fullName>
    </recommendedName>
</protein>
<evidence type="ECO:0000256" key="1">
    <source>
        <dbReference type="SAM" id="MobiDB-lite"/>
    </source>
</evidence>
<dbReference type="SUPFAM" id="SSF46689">
    <property type="entry name" value="Homeodomain-like"/>
    <property type="match status" value="1"/>
</dbReference>
<name>A0AAF1BBJ1_DAUCS</name>
<sequence length="625" mass="69433">MPQRNSRKQDHQATMPRRSPRFAGNNTKIREEPTTVLRRSPRILAKNRDESEDLKTPIQEKKGPMEPYLDTSCCVSTPEECLKALEPRDSVGREVLKEVGLGNRGSRRAEQLKEGGEGLRRSVRLAGKENVNWRVNFDVVKEEEKDLGSKGVPVARKSARKSFKETGFDVPSFGMVLCDSANQQSVQAGIGLPVQSVGEMKKTCKSREGNAQKLVKCARKKIDKSVEDSKAEQSVQAVIGLPVQSVGEAKKTGNSSERDAQKIAKCVRKRTDKSPEYSKAELLGKGVSSEIFYKSGIGASDQETAGGSSTAPVEGRVEKEARAVEKKPKCIGVKRKRNQVEDCCENQGTISGWTKEQESALQKAYLAADPTPRFWKDVAKKVPGKSAQDCFDRVHADHLTPRPRSRAKVLNSSPVLYSPSKLLDSIRSKSKRPGHTKQKGQAVQKTMRKLLQKEFQVNREQNADLFSILEPQVSLSPNALQQGVNCSTPKQENPKLLRRCQETSSSDRRKQCLQINSMNEARGASPPVLKPVKNKALHEKYIDKLHARRRAGSAKAAKSSLQARDRKECRVQKNAVESAKNALLDDARVAIKQYQHKQANDFSIRPDDDDDVLFGDEDTDGENTL</sequence>
<keyword evidence="3" id="KW-1185">Reference proteome</keyword>
<dbReference type="InterPro" id="IPR009057">
    <property type="entry name" value="Homeodomain-like_sf"/>
</dbReference>
<feature type="compositionally biased region" description="Basic and acidic residues" evidence="1">
    <location>
        <begin position="46"/>
        <end position="64"/>
    </location>
</feature>
<accession>A0AAF1BBJ1</accession>
<dbReference type="Gene3D" id="1.10.10.60">
    <property type="entry name" value="Homeodomain-like"/>
    <property type="match status" value="1"/>
</dbReference>
<organism evidence="2 3">
    <name type="scientific">Daucus carota subsp. sativus</name>
    <name type="common">Carrot</name>
    <dbReference type="NCBI Taxonomy" id="79200"/>
    <lineage>
        <taxon>Eukaryota</taxon>
        <taxon>Viridiplantae</taxon>
        <taxon>Streptophyta</taxon>
        <taxon>Embryophyta</taxon>
        <taxon>Tracheophyta</taxon>
        <taxon>Spermatophyta</taxon>
        <taxon>Magnoliopsida</taxon>
        <taxon>eudicotyledons</taxon>
        <taxon>Gunneridae</taxon>
        <taxon>Pentapetalae</taxon>
        <taxon>asterids</taxon>
        <taxon>campanulids</taxon>
        <taxon>Apiales</taxon>
        <taxon>Apiaceae</taxon>
        <taxon>Apioideae</taxon>
        <taxon>Scandiceae</taxon>
        <taxon>Daucinae</taxon>
        <taxon>Daucus</taxon>
        <taxon>Daucus sect. Daucus</taxon>
    </lineage>
</organism>
<feature type="compositionally biased region" description="Basic residues" evidence="1">
    <location>
        <begin position="428"/>
        <end position="438"/>
    </location>
</feature>
<dbReference type="PANTHER" id="PTHR14000">
    <property type="entry name" value="FINGER CCCH DOMAIN PROTEIN, PUTATIVE (DUF3755)-RELATED"/>
    <property type="match status" value="1"/>
</dbReference>
<dbReference type="PANTHER" id="PTHR14000:SF17">
    <property type="entry name" value="MYB-LIKE DOMAIN-CONTAINING PROTEIN"/>
    <property type="match status" value="1"/>
</dbReference>
<evidence type="ECO:0000313" key="3">
    <source>
        <dbReference type="Proteomes" id="UP000077755"/>
    </source>
</evidence>
<feature type="region of interest" description="Disordered" evidence="1">
    <location>
        <begin position="421"/>
        <end position="441"/>
    </location>
</feature>
<reference evidence="2" key="1">
    <citation type="journal article" date="2016" name="Nat. Genet.">
        <title>A high-quality carrot genome assembly provides new insights into carotenoid accumulation and asterid genome evolution.</title>
        <authorList>
            <person name="Iorizzo M."/>
            <person name="Ellison S."/>
            <person name="Senalik D."/>
            <person name="Zeng P."/>
            <person name="Satapoomin P."/>
            <person name="Huang J."/>
            <person name="Bowman M."/>
            <person name="Iovene M."/>
            <person name="Sanseverino W."/>
            <person name="Cavagnaro P."/>
            <person name="Yildiz M."/>
            <person name="Macko-Podgorni A."/>
            <person name="Moranska E."/>
            <person name="Grzebelus E."/>
            <person name="Grzebelus D."/>
            <person name="Ashrafi H."/>
            <person name="Zheng Z."/>
            <person name="Cheng S."/>
            <person name="Spooner D."/>
            <person name="Van Deynze A."/>
            <person name="Simon P."/>
        </authorList>
    </citation>
    <scope>NUCLEOTIDE SEQUENCE</scope>
    <source>
        <tissue evidence="2">Leaf</tissue>
    </source>
</reference>
<proteinExistence type="predicted"/>
<gene>
    <name evidence="2" type="ORF">DCAR_0729702</name>
</gene>
<evidence type="ECO:0000313" key="2">
    <source>
        <dbReference type="EMBL" id="WOH10236.1"/>
    </source>
</evidence>
<dbReference type="AlphaFoldDB" id="A0AAF1BBJ1"/>
<evidence type="ECO:0008006" key="4">
    <source>
        <dbReference type="Google" id="ProtNLM"/>
    </source>
</evidence>
<dbReference type="CDD" id="cd00167">
    <property type="entry name" value="SANT"/>
    <property type="match status" value="1"/>
</dbReference>
<dbReference type="Proteomes" id="UP000077755">
    <property type="component" value="Chromosome 7"/>
</dbReference>
<dbReference type="InterPro" id="IPR001005">
    <property type="entry name" value="SANT/Myb"/>
</dbReference>
<reference evidence="2" key="2">
    <citation type="submission" date="2022-03" db="EMBL/GenBank/DDBJ databases">
        <title>Draft title - Genomic analysis of global carrot germplasm unveils the trajectory of domestication and the origin of high carotenoid orange carrot.</title>
        <authorList>
            <person name="Iorizzo M."/>
            <person name="Ellison S."/>
            <person name="Senalik D."/>
            <person name="Macko-Podgorni A."/>
            <person name="Grzebelus D."/>
            <person name="Bostan H."/>
            <person name="Rolling W."/>
            <person name="Curaba J."/>
            <person name="Simon P."/>
        </authorList>
    </citation>
    <scope>NUCLEOTIDE SEQUENCE</scope>
    <source>
        <tissue evidence="2">Leaf</tissue>
    </source>
</reference>
<feature type="region of interest" description="Disordered" evidence="1">
    <location>
        <begin position="1"/>
        <end position="71"/>
    </location>
</feature>
<feature type="compositionally biased region" description="Acidic residues" evidence="1">
    <location>
        <begin position="607"/>
        <end position="625"/>
    </location>
</feature>
<dbReference type="EMBL" id="CP093349">
    <property type="protein sequence ID" value="WOH10236.1"/>
    <property type="molecule type" value="Genomic_DNA"/>
</dbReference>